<dbReference type="InterPro" id="IPR027543">
    <property type="entry name" value="Lon_bac"/>
</dbReference>
<evidence type="ECO:0000313" key="18">
    <source>
        <dbReference type="Proteomes" id="UP000030008"/>
    </source>
</evidence>
<feature type="domain" description="Lon N-terminal" evidence="16">
    <location>
        <begin position="12"/>
        <end position="205"/>
    </location>
</feature>
<evidence type="ECO:0000259" key="16">
    <source>
        <dbReference type="PROSITE" id="PS51787"/>
    </source>
</evidence>
<dbReference type="InterPro" id="IPR020568">
    <property type="entry name" value="Ribosomal_Su5_D2-typ_SF"/>
</dbReference>
<dbReference type="SMART" id="SM00464">
    <property type="entry name" value="LON"/>
    <property type="match status" value="1"/>
</dbReference>
<dbReference type="FunFam" id="3.40.50.300:FF:000382">
    <property type="entry name" value="Lon protease homolog 2, peroxisomal"/>
    <property type="match status" value="1"/>
</dbReference>
<comment type="similarity">
    <text evidence="9 10 13 14">Belongs to the peptidase S16 family.</text>
</comment>
<dbReference type="InterPro" id="IPR027417">
    <property type="entry name" value="P-loop_NTPase"/>
</dbReference>
<comment type="subunit">
    <text evidence="9 10">Homohexamer. Organized in a ring with a central cavity.</text>
</comment>
<dbReference type="InterPro" id="IPR046336">
    <property type="entry name" value="Lon_prtase_N_sf"/>
</dbReference>
<dbReference type="CDD" id="cd19500">
    <property type="entry name" value="RecA-like_Lon"/>
    <property type="match status" value="1"/>
</dbReference>
<keyword evidence="5 9" id="KW-0378">Hydrolase</keyword>
<dbReference type="NCBIfam" id="TIGR00763">
    <property type="entry name" value="lon"/>
    <property type="match status" value="1"/>
</dbReference>
<keyword evidence="6 9" id="KW-0720">Serine protease</keyword>
<dbReference type="PIRSF" id="PIRSF001174">
    <property type="entry name" value="Lon_proteas"/>
    <property type="match status" value="1"/>
</dbReference>
<dbReference type="PROSITE" id="PS01046">
    <property type="entry name" value="LON_SER"/>
    <property type="match status" value="1"/>
</dbReference>
<evidence type="ECO:0000256" key="12">
    <source>
        <dbReference type="PIRSR" id="PIRSR001174-2"/>
    </source>
</evidence>
<protein>
    <recommendedName>
        <fullName evidence="9 10">Lon protease</fullName>
        <ecNumber evidence="9 10">3.4.21.53</ecNumber>
    </recommendedName>
    <alternativeName>
        <fullName evidence="9">ATP-dependent protease La</fullName>
    </alternativeName>
</protein>
<dbReference type="InterPro" id="IPR003111">
    <property type="entry name" value="Lon_prtase_N"/>
</dbReference>
<dbReference type="GO" id="GO:0016887">
    <property type="term" value="F:ATP hydrolysis activity"/>
    <property type="evidence" value="ECO:0007669"/>
    <property type="project" value="UniProtKB-UniRule"/>
</dbReference>
<keyword evidence="3 9" id="KW-0645">Protease</keyword>
<dbReference type="Gene3D" id="2.30.130.40">
    <property type="entry name" value="LON domain-like"/>
    <property type="match status" value="1"/>
</dbReference>
<dbReference type="GO" id="GO:0004176">
    <property type="term" value="F:ATP-dependent peptidase activity"/>
    <property type="evidence" value="ECO:0007669"/>
    <property type="project" value="UniProtKB-UniRule"/>
</dbReference>
<dbReference type="Pfam" id="PF02190">
    <property type="entry name" value="LON_substr_bdg"/>
    <property type="match status" value="1"/>
</dbReference>
<evidence type="ECO:0000256" key="7">
    <source>
        <dbReference type="ARBA" id="ARBA00022840"/>
    </source>
</evidence>
<dbReference type="InterPro" id="IPR008268">
    <property type="entry name" value="Peptidase_S16_AS"/>
</dbReference>
<name>A0A099I7V4_CLOIN</name>
<dbReference type="EMBL" id="JQIF01000041">
    <property type="protein sequence ID" value="KGJ53312.1"/>
    <property type="molecule type" value="Genomic_DNA"/>
</dbReference>
<dbReference type="PROSITE" id="PS51786">
    <property type="entry name" value="LON_PROTEOLYTIC"/>
    <property type="match status" value="1"/>
</dbReference>
<comment type="subcellular location">
    <subcellularLocation>
        <location evidence="1 9 10">Cytoplasm</location>
    </subcellularLocation>
</comment>
<feature type="active site" evidence="9 11">
    <location>
        <position position="723"/>
    </location>
</feature>
<dbReference type="PRINTS" id="PR00830">
    <property type="entry name" value="ENDOLAPTASE"/>
</dbReference>
<keyword evidence="7 9" id="KW-0067">ATP-binding</keyword>
<comment type="caution">
    <text evidence="17">The sequence shown here is derived from an EMBL/GenBank/DDBJ whole genome shotgun (WGS) entry which is preliminary data.</text>
</comment>
<evidence type="ECO:0000256" key="4">
    <source>
        <dbReference type="ARBA" id="ARBA00022741"/>
    </source>
</evidence>
<evidence type="ECO:0000256" key="13">
    <source>
        <dbReference type="PROSITE-ProRule" id="PRU01122"/>
    </source>
</evidence>
<evidence type="ECO:0000256" key="2">
    <source>
        <dbReference type="ARBA" id="ARBA00022490"/>
    </source>
</evidence>
<dbReference type="GO" id="GO:0034605">
    <property type="term" value="P:cellular response to heat"/>
    <property type="evidence" value="ECO:0007669"/>
    <property type="project" value="UniProtKB-UniRule"/>
</dbReference>
<evidence type="ECO:0000256" key="5">
    <source>
        <dbReference type="ARBA" id="ARBA00022801"/>
    </source>
</evidence>
<dbReference type="InterPro" id="IPR004815">
    <property type="entry name" value="Lon_bac/euk-typ"/>
</dbReference>
<organism evidence="17 18">
    <name type="scientific">Clostridium innocuum</name>
    <dbReference type="NCBI Taxonomy" id="1522"/>
    <lineage>
        <taxon>Bacteria</taxon>
        <taxon>Bacillati</taxon>
        <taxon>Bacillota</taxon>
        <taxon>Clostridia</taxon>
        <taxon>Eubacteriales</taxon>
        <taxon>Clostridiaceae</taxon>
        <taxon>Clostridium</taxon>
    </lineage>
</organism>
<dbReference type="GO" id="GO:0043565">
    <property type="term" value="F:sequence-specific DNA binding"/>
    <property type="evidence" value="ECO:0007669"/>
    <property type="project" value="UniProtKB-UniRule"/>
</dbReference>
<dbReference type="GO" id="GO:0004252">
    <property type="term" value="F:serine-type endopeptidase activity"/>
    <property type="evidence" value="ECO:0007669"/>
    <property type="project" value="UniProtKB-UniRule"/>
</dbReference>
<dbReference type="EC" id="3.4.21.53" evidence="9 10"/>
<dbReference type="SUPFAM" id="SSF88697">
    <property type="entry name" value="PUA domain-like"/>
    <property type="match status" value="1"/>
</dbReference>
<dbReference type="PANTHER" id="PTHR10046">
    <property type="entry name" value="ATP DEPENDENT LON PROTEASE FAMILY MEMBER"/>
    <property type="match status" value="1"/>
</dbReference>
<dbReference type="Pfam" id="PF00004">
    <property type="entry name" value="AAA"/>
    <property type="match status" value="1"/>
</dbReference>
<evidence type="ECO:0000256" key="10">
    <source>
        <dbReference type="PIRNR" id="PIRNR001174"/>
    </source>
</evidence>
<keyword evidence="4 9" id="KW-0547">Nucleotide-binding</keyword>
<feature type="binding site" evidence="9 12">
    <location>
        <begin position="357"/>
        <end position="364"/>
    </location>
    <ligand>
        <name>ATP</name>
        <dbReference type="ChEBI" id="CHEBI:30616"/>
    </ligand>
</feature>
<dbReference type="InterPro" id="IPR003959">
    <property type="entry name" value="ATPase_AAA_core"/>
</dbReference>
<dbReference type="InterPro" id="IPR054594">
    <property type="entry name" value="Lon_lid"/>
</dbReference>
<comment type="function">
    <text evidence="9">ATP-dependent serine protease that mediates the selective degradation of mutant and abnormal proteins as well as certain short-lived regulatory proteins. Required for cellular homeostasis and for survival from DNA damage and developmental changes induced by stress. Degrades polypeptides processively to yield small peptide fragments that are 5 to 10 amino acids long. Binds to DNA in a double-stranded, site-specific manner.</text>
</comment>
<dbReference type="Gene3D" id="1.20.58.1480">
    <property type="match status" value="1"/>
</dbReference>
<feature type="active site" evidence="9 11">
    <location>
        <position position="680"/>
    </location>
</feature>
<evidence type="ECO:0000256" key="9">
    <source>
        <dbReference type="HAMAP-Rule" id="MF_01973"/>
    </source>
</evidence>
<comment type="induction">
    <text evidence="9">By heat shock.</text>
</comment>
<evidence type="ECO:0000256" key="11">
    <source>
        <dbReference type="PIRSR" id="PIRSR001174-1"/>
    </source>
</evidence>
<dbReference type="Pfam" id="PF22667">
    <property type="entry name" value="Lon_lid"/>
    <property type="match status" value="1"/>
</dbReference>
<evidence type="ECO:0000313" key="17">
    <source>
        <dbReference type="EMBL" id="KGJ53312.1"/>
    </source>
</evidence>
<dbReference type="GO" id="GO:0005524">
    <property type="term" value="F:ATP binding"/>
    <property type="evidence" value="ECO:0007669"/>
    <property type="project" value="UniProtKB-UniRule"/>
</dbReference>
<comment type="catalytic activity">
    <reaction evidence="9 10 13">
        <text>Hydrolysis of proteins in presence of ATP.</text>
        <dbReference type="EC" id="3.4.21.53"/>
    </reaction>
</comment>
<dbReference type="Pfam" id="PF05362">
    <property type="entry name" value="Lon_C"/>
    <property type="match status" value="1"/>
</dbReference>
<dbReference type="InterPro" id="IPR014721">
    <property type="entry name" value="Ribsml_uS5_D2-typ_fold_subgr"/>
</dbReference>
<dbReference type="Proteomes" id="UP000030008">
    <property type="component" value="Unassembled WGS sequence"/>
</dbReference>
<dbReference type="InterPro" id="IPR027065">
    <property type="entry name" value="Lon_Prtase"/>
</dbReference>
<keyword evidence="8 9" id="KW-0346">Stress response</keyword>
<dbReference type="SUPFAM" id="SSF54211">
    <property type="entry name" value="Ribosomal protein S5 domain 2-like"/>
    <property type="match status" value="1"/>
</dbReference>
<dbReference type="InterPro" id="IPR008269">
    <property type="entry name" value="Lon_proteolytic"/>
</dbReference>
<gene>
    <name evidence="9" type="primary">lon</name>
    <name evidence="17" type="ORF">CIAN88_09680</name>
</gene>
<dbReference type="PROSITE" id="PS51787">
    <property type="entry name" value="LON_N"/>
    <property type="match status" value="1"/>
</dbReference>
<dbReference type="SMART" id="SM00382">
    <property type="entry name" value="AAA"/>
    <property type="match status" value="1"/>
</dbReference>
<accession>A0A099I7V4</accession>
<evidence type="ECO:0000256" key="6">
    <source>
        <dbReference type="ARBA" id="ARBA00022825"/>
    </source>
</evidence>
<dbReference type="InterPro" id="IPR015947">
    <property type="entry name" value="PUA-like_sf"/>
</dbReference>
<dbReference type="AlphaFoldDB" id="A0A099I7V4"/>
<evidence type="ECO:0000256" key="3">
    <source>
        <dbReference type="ARBA" id="ARBA00022670"/>
    </source>
</evidence>
<evidence type="ECO:0000259" key="15">
    <source>
        <dbReference type="PROSITE" id="PS51786"/>
    </source>
</evidence>
<dbReference type="SUPFAM" id="SSF52540">
    <property type="entry name" value="P-loop containing nucleoside triphosphate hydrolases"/>
    <property type="match status" value="1"/>
</dbReference>
<dbReference type="InterPro" id="IPR003593">
    <property type="entry name" value="AAA+_ATPase"/>
</dbReference>
<keyword evidence="2 9" id="KW-0963">Cytoplasm</keyword>
<dbReference type="GO" id="GO:0006515">
    <property type="term" value="P:protein quality control for misfolded or incompletely synthesized proteins"/>
    <property type="evidence" value="ECO:0007669"/>
    <property type="project" value="UniProtKB-UniRule"/>
</dbReference>
<evidence type="ECO:0000256" key="1">
    <source>
        <dbReference type="ARBA" id="ARBA00004496"/>
    </source>
</evidence>
<proteinExistence type="evidence at transcript level"/>
<feature type="domain" description="Lon proteolytic" evidence="15">
    <location>
        <begin position="593"/>
        <end position="774"/>
    </location>
</feature>
<dbReference type="Gene3D" id="3.30.230.10">
    <property type="match status" value="1"/>
</dbReference>
<dbReference type="GO" id="GO:0005737">
    <property type="term" value="C:cytoplasm"/>
    <property type="evidence" value="ECO:0007669"/>
    <property type="project" value="UniProtKB-SubCell"/>
</dbReference>
<evidence type="ECO:0000256" key="14">
    <source>
        <dbReference type="RuleBase" id="RU000591"/>
    </source>
</evidence>
<evidence type="ECO:0000256" key="8">
    <source>
        <dbReference type="ARBA" id="ARBA00023016"/>
    </source>
</evidence>
<reference evidence="17 18" key="1">
    <citation type="submission" date="2014-08" db="EMBL/GenBank/DDBJ databases">
        <title>Clostridium innocuum, an unnegligible vancomycin-resistant pathogen causing extra-intestinal infections.</title>
        <authorList>
            <person name="Feng Y."/>
            <person name="Chiu C.-H."/>
        </authorList>
    </citation>
    <scope>NUCLEOTIDE SEQUENCE [LARGE SCALE GENOMIC DNA]</scope>
    <source>
        <strain evidence="17 18">AN88</strain>
    </source>
</reference>
<dbReference type="Gene3D" id="3.40.50.300">
    <property type="entry name" value="P-loop containing nucleotide triphosphate hydrolases"/>
    <property type="match status" value="1"/>
</dbReference>
<sequence>MNENDANPIVQLPLVCTRGVVVFPNQEVIIDVGREKSTRAVEEAQEKYESQVVLVAQRDLALEEPDVNDVYSYGTLCQIKHIRRMDGYLRVKFRGMQRVELHTIINDDTLMSVTAEVKTDIAQDPMEEVALVRKIAKQFEEIEAVSQTIPKEMINELAKGVSAPVLSDQIAQLFPFTLEKRQELLETLGVNERLYLILQEIESEKELSQIENKINDKVKTRIEESQKEYYLREKMRAIKEELGDVPDTDKDVDATRKRLEENPYPDSIKDKIRDELSRYEMLPAASGETGVIKTYIDWMMDLPWWQESRDNEDLNLASEILDADHYGLEKIKERILEYLAVKQMTNSLRAPIICLVGPPGVGKTSLAKSVARALDRKFVKISLGGVKDESEIRGHRRTYLGSMPGRFIQAMKKAGTVNPVFLIDEIDKMASDYKGDPASAMLEVLDPEQNSLFSDHYIEEPYDLSKVLFIATANYLENIPNALRDRLEIIELSSYTELEKIEIAKRHLVPKQIKENGLKTSQLKIDDEMISFLIRYYTRESGVRQLERVIATVCRKSVLAILKDNKRSIKVTKKLVKEWLGHEKFEYGKRETKDQIGTVTGLAYTSFGGDVLQVEVNHFEGKGKLVITGQLGDVMKESATIAYDYVRANAKKYKIQPEVFEKNDIHIHVPEGAVPKDGPSAGVTLTTALVSSLSDTPVKANLAMTGEVTLRGNVLPIGGLKEKSMAAHRCGITTIVIPKANVKDLDDVPATVKESVNFVPVERVSQVLDVALVK</sequence>
<dbReference type="RefSeq" id="WP_044905199.1">
    <property type="nucleotide sequence ID" value="NZ_JQIF01000041.1"/>
</dbReference>
<dbReference type="Gene3D" id="1.10.8.60">
    <property type="match status" value="1"/>
</dbReference>
<dbReference type="HAMAP" id="MF_01973">
    <property type="entry name" value="lon_bact"/>
    <property type="match status" value="1"/>
</dbReference>
<dbReference type="Gene3D" id="1.20.5.5270">
    <property type="match status" value="1"/>
</dbReference>